<organism evidence="1 2">
    <name type="scientific">Monilinia laxa</name>
    <name type="common">Brown rot fungus</name>
    <name type="synonym">Sclerotinia laxa</name>
    <dbReference type="NCBI Taxonomy" id="61186"/>
    <lineage>
        <taxon>Eukaryota</taxon>
        <taxon>Fungi</taxon>
        <taxon>Dikarya</taxon>
        <taxon>Ascomycota</taxon>
        <taxon>Pezizomycotina</taxon>
        <taxon>Leotiomycetes</taxon>
        <taxon>Helotiales</taxon>
        <taxon>Sclerotiniaceae</taxon>
        <taxon>Monilinia</taxon>
    </lineage>
</organism>
<dbReference type="Proteomes" id="UP000326757">
    <property type="component" value="Unassembled WGS sequence"/>
</dbReference>
<accession>A0A5N6KG68</accession>
<name>A0A5N6KG68_MONLA</name>
<gene>
    <name evidence="1" type="ORF">EYC80_006110</name>
</gene>
<reference evidence="1 2" key="1">
    <citation type="submission" date="2019-06" db="EMBL/GenBank/DDBJ databases">
        <title>Genome Sequence of the Brown Rot Fungal Pathogen Monilinia laxa.</title>
        <authorList>
            <person name="De Miccolis Angelini R.M."/>
            <person name="Landi L."/>
            <person name="Abate D."/>
            <person name="Pollastro S."/>
            <person name="Romanazzi G."/>
            <person name="Faretra F."/>
        </authorList>
    </citation>
    <scope>NUCLEOTIDE SEQUENCE [LARGE SCALE GENOMIC DNA]</scope>
    <source>
        <strain evidence="1 2">Mlax316</strain>
    </source>
</reference>
<sequence>MHSSHPPREDELSQSFFPITTTASTPATPGPSTPTVTRAHPIAHTKVDDILNIERPASTPFPRQESLDGEIVERQIEPDILEWAEPSPIQQQAPNTGSPLCDLPVEIHECILDHLFGFRAAASARVIPGRSKVLRGWGTALRHSRRREVSELALVSRQWRNLIQERLYRHLKIKGTRESVQQSLDWFYDHPHLCVYVKHIEIWFPVFQQKKLPYDRILRTPSTNPDRSTLIRSLAAAGAEATNSVTYQTPDNNSTLSDIFQFVRNAFPEACILTLEGGERKKPPQVRQFSPSASKLQLPPIETVRTLVCKGQWNIIRTNEDFQTIAAALPNLTEWHGSYAKPKSKAYLCIAQITPRIPQNITHLNLCLENDYRRETASPAFFKKVALQTHFCEELAKSIPTLEHLAYTGRVCRGFFDMAAKLSNPRTSRLKSVELIVKNCCRTIQPWNDGSGISDMTFISAFEALVLSSVRSLDKLAALEYLRIRFIDLESQVPPLNPYFELKNNRCTGIWSPIIVDALEKSRPTASFIEKAETLGELEVNKDGQFITPATFSKFRPLSIKVSNYLALSGGITILTEDLVSLLAWFSLEYKECCKIDLALAWAGNGNGNGTGAGAGAGTFFHLAFNRRSLLQFRQQRKRQGFRTVNGFICGLQIYRMKGWGLYVSKFFEDFIQGIYSRQHQTYN</sequence>
<protein>
    <submittedName>
        <fullName evidence="1">Uncharacterized protein</fullName>
    </submittedName>
</protein>
<dbReference type="OrthoDB" id="5281682at2759"/>
<dbReference type="AlphaFoldDB" id="A0A5N6KG68"/>
<dbReference type="EMBL" id="VIGI01000003">
    <property type="protein sequence ID" value="KAB8302763.1"/>
    <property type="molecule type" value="Genomic_DNA"/>
</dbReference>
<evidence type="ECO:0000313" key="1">
    <source>
        <dbReference type="EMBL" id="KAB8302763.1"/>
    </source>
</evidence>
<evidence type="ECO:0000313" key="2">
    <source>
        <dbReference type="Proteomes" id="UP000326757"/>
    </source>
</evidence>
<comment type="caution">
    <text evidence="1">The sequence shown here is derived from an EMBL/GenBank/DDBJ whole genome shotgun (WGS) entry which is preliminary data.</text>
</comment>
<proteinExistence type="predicted"/>
<keyword evidence="2" id="KW-1185">Reference proteome</keyword>